<dbReference type="PIRSF" id="PIRSF016262">
    <property type="entry name" value="LPLase"/>
    <property type="match status" value="1"/>
</dbReference>
<gene>
    <name evidence="5 11" type="primary">lipB</name>
    <name evidence="11" type="ORF">QQ91_0017755</name>
</gene>
<comment type="subcellular location">
    <subcellularLocation>
        <location evidence="5">Cytoplasm</location>
    </subcellularLocation>
</comment>
<comment type="miscellaneous">
    <text evidence="5">In the reaction, the free carboxyl group of octanoic acid is attached via an amide linkage to the epsilon-amino group of a specific lysine residue of lipoyl domains of lipoate-dependent enzymes.</text>
</comment>
<dbReference type="Proteomes" id="UP000031561">
    <property type="component" value="Unassembled WGS sequence"/>
</dbReference>
<dbReference type="Pfam" id="PF21948">
    <property type="entry name" value="LplA-B_cat"/>
    <property type="match status" value="1"/>
</dbReference>
<dbReference type="SUPFAM" id="SSF55681">
    <property type="entry name" value="Class II aaRS and biotin synthetases"/>
    <property type="match status" value="1"/>
</dbReference>
<evidence type="ECO:0000256" key="6">
    <source>
        <dbReference type="PIRNR" id="PIRNR016262"/>
    </source>
</evidence>
<dbReference type="EMBL" id="JTHE03000103">
    <property type="protein sequence ID" value="MCM1984671.1"/>
    <property type="molecule type" value="Genomic_DNA"/>
</dbReference>
<dbReference type="InterPro" id="IPR004143">
    <property type="entry name" value="BPL_LPL_catalytic"/>
</dbReference>
<name>A0ABD4T7Z1_9CYAN</name>
<comment type="function">
    <text evidence="4 5 6">Catalyzes the transfer of endogenously produced octanoic acid from octanoyl-acyl-carrier-protein onto the lipoyl domains of lipoate-dependent enzymes. Lipoyl-ACP can also act as a substrate although octanoyl-ACP is likely to be the physiological substrate.</text>
</comment>
<dbReference type="PROSITE" id="PS01313">
    <property type="entry name" value="LIPB"/>
    <property type="match status" value="1"/>
</dbReference>
<dbReference type="GO" id="GO:0005737">
    <property type="term" value="C:cytoplasm"/>
    <property type="evidence" value="ECO:0007669"/>
    <property type="project" value="UniProtKB-SubCell"/>
</dbReference>
<dbReference type="RefSeq" id="WP_166276736.1">
    <property type="nucleotide sequence ID" value="NZ_JTHE03000103.1"/>
</dbReference>
<dbReference type="GO" id="GO:0033819">
    <property type="term" value="F:lipoyl(octanoyl) transferase activity"/>
    <property type="evidence" value="ECO:0007669"/>
    <property type="project" value="UniProtKB-EC"/>
</dbReference>
<comment type="similarity">
    <text evidence="5 6">Belongs to the LipB family.</text>
</comment>
<comment type="catalytic activity">
    <reaction evidence="5 6">
        <text>octanoyl-[ACP] + L-lysyl-[protein] = N(6)-octanoyl-L-lysyl-[protein] + holo-[ACP] + H(+)</text>
        <dbReference type="Rhea" id="RHEA:17665"/>
        <dbReference type="Rhea" id="RHEA-COMP:9636"/>
        <dbReference type="Rhea" id="RHEA-COMP:9685"/>
        <dbReference type="Rhea" id="RHEA-COMP:9752"/>
        <dbReference type="Rhea" id="RHEA-COMP:9928"/>
        <dbReference type="ChEBI" id="CHEBI:15378"/>
        <dbReference type="ChEBI" id="CHEBI:29969"/>
        <dbReference type="ChEBI" id="CHEBI:64479"/>
        <dbReference type="ChEBI" id="CHEBI:78463"/>
        <dbReference type="ChEBI" id="CHEBI:78809"/>
        <dbReference type="EC" id="2.3.1.181"/>
    </reaction>
</comment>
<feature type="active site" description="Acyl-thioester intermediate" evidence="5 7">
    <location>
        <position position="189"/>
    </location>
</feature>
<reference evidence="11 12" key="1">
    <citation type="journal article" date="2015" name="Genome Announc.">
        <title>Draft Genome Sequence of Filamentous Marine Cyanobacterium Lyngbya confervoides Strain BDU141951.</title>
        <authorList>
            <person name="Chandrababunaidu M.M."/>
            <person name="Sen D."/>
            <person name="Tripathy S."/>
        </authorList>
    </citation>
    <scope>NUCLEOTIDE SEQUENCE [LARGE SCALE GENOMIC DNA]</scope>
    <source>
        <strain evidence="11 12">BDU141951</strain>
    </source>
</reference>
<evidence type="ECO:0000256" key="5">
    <source>
        <dbReference type="HAMAP-Rule" id="MF_00013"/>
    </source>
</evidence>
<evidence type="ECO:0000259" key="10">
    <source>
        <dbReference type="PROSITE" id="PS51733"/>
    </source>
</evidence>
<dbReference type="InterPro" id="IPR000544">
    <property type="entry name" value="Octanoyltransferase"/>
</dbReference>
<evidence type="ECO:0000256" key="2">
    <source>
        <dbReference type="ARBA" id="ARBA00022679"/>
    </source>
</evidence>
<dbReference type="NCBIfam" id="NF010925">
    <property type="entry name" value="PRK14345.1"/>
    <property type="match status" value="1"/>
</dbReference>
<evidence type="ECO:0000256" key="9">
    <source>
        <dbReference type="PIRSR" id="PIRSR016262-3"/>
    </source>
</evidence>
<proteinExistence type="inferred from homology"/>
<comment type="pathway">
    <text evidence="1 5 6">Protein modification; protein lipoylation via endogenous pathway; protein N(6)-(lipoyl)lysine from octanoyl-[acyl-carrier-protein]: step 1/2.</text>
</comment>
<dbReference type="InterPro" id="IPR045864">
    <property type="entry name" value="aa-tRNA-synth_II/BPL/LPL"/>
</dbReference>
<sequence>MLENSSHFLDQNLRQRGHTGVLVHTMGRVPFLEVWAWQKHWVDWAIAHPESPDRLLVVEHPPVYTLGTGATLDHLRFDLNHPPAPCHRIERGGEVTYHGPGQLILYPILDLRRYRPDLHWYLRQLEQVVIQLLLELGLRGDRISGLTGVWVAGKKLAAIGIKVRRWVSMHGVALNVCPDLRGFQQIVPCGISDRPVGSLAELIPGITVEQVQPLAIAAFESVFQVSSQWVAGPLWADAFPE</sequence>
<dbReference type="NCBIfam" id="TIGR00214">
    <property type="entry name" value="lipB"/>
    <property type="match status" value="1"/>
</dbReference>
<evidence type="ECO:0000256" key="8">
    <source>
        <dbReference type="PIRSR" id="PIRSR016262-2"/>
    </source>
</evidence>
<keyword evidence="3 5" id="KW-0012">Acyltransferase</keyword>
<evidence type="ECO:0000256" key="7">
    <source>
        <dbReference type="PIRSR" id="PIRSR016262-1"/>
    </source>
</evidence>
<evidence type="ECO:0000313" key="12">
    <source>
        <dbReference type="Proteomes" id="UP000031561"/>
    </source>
</evidence>
<dbReference type="CDD" id="cd16444">
    <property type="entry name" value="LipB"/>
    <property type="match status" value="1"/>
</dbReference>
<dbReference type="AlphaFoldDB" id="A0ABD4T7Z1"/>
<feature type="binding site" evidence="5 8">
    <location>
        <begin position="171"/>
        <end position="173"/>
    </location>
    <ligand>
        <name>substrate</name>
    </ligand>
</feature>
<evidence type="ECO:0000313" key="11">
    <source>
        <dbReference type="EMBL" id="MCM1984671.1"/>
    </source>
</evidence>
<dbReference type="PANTHER" id="PTHR10993:SF7">
    <property type="entry name" value="LIPOYLTRANSFERASE 2, MITOCHONDRIAL-RELATED"/>
    <property type="match status" value="1"/>
</dbReference>
<dbReference type="EC" id="2.3.1.181" evidence="5 6"/>
<dbReference type="PROSITE" id="PS51733">
    <property type="entry name" value="BPL_LPL_CATALYTIC"/>
    <property type="match status" value="1"/>
</dbReference>
<dbReference type="InterPro" id="IPR020605">
    <property type="entry name" value="Octanoyltransferase_CS"/>
</dbReference>
<evidence type="ECO:0000256" key="1">
    <source>
        <dbReference type="ARBA" id="ARBA00004821"/>
    </source>
</evidence>
<feature type="binding site" evidence="5 8">
    <location>
        <begin position="91"/>
        <end position="98"/>
    </location>
    <ligand>
        <name>substrate</name>
    </ligand>
</feature>
<feature type="site" description="Lowers pKa of active site Cys" evidence="5 9">
    <location>
        <position position="155"/>
    </location>
</feature>
<dbReference type="FunFam" id="3.30.930.10:FF:000035">
    <property type="entry name" value="Putative lipoyltransferase 2, mitochondrial"/>
    <property type="match status" value="1"/>
</dbReference>
<dbReference type="HAMAP" id="MF_00013">
    <property type="entry name" value="LipB"/>
    <property type="match status" value="1"/>
</dbReference>
<keyword evidence="12" id="KW-1185">Reference proteome</keyword>
<comment type="caution">
    <text evidence="11">The sequence shown here is derived from an EMBL/GenBank/DDBJ whole genome shotgun (WGS) entry which is preliminary data.</text>
</comment>
<dbReference type="Gene3D" id="3.30.930.10">
    <property type="entry name" value="Bira Bifunctional Protein, Domain 2"/>
    <property type="match status" value="1"/>
</dbReference>
<evidence type="ECO:0000256" key="4">
    <source>
        <dbReference type="ARBA" id="ARBA00024732"/>
    </source>
</evidence>
<keyword evidence="5" id="KW-0963">Cytoplasm</keyword>
<keyword evidence="2 5" id="KW-0808">Transferase</keyword>
<protein>
    <recommendedName>
        <fullName evidence="5 6">Octanoyltransferase</fullName>
        <ecNumber evidence="5 6">2.3.1.181</ecNumber>
    </recommendedName>
    <alternativeName>
        <fullName evidence="5">Lipoate-protein ligase B</fullName>
    </alternativeName>
    <alternativeName>
        <fullName evidence="5">Lipoyl/octanoyl transferase</fullName>
    </alternativeName>
    <alternativeName>
        <fullName evidence="5">Octanoyl-[acyl-carrier-protein]-protein N-octanoyltransferase</fullName>
    </alternativeName>
</protein>
<dbReference type="PANTHER" id="PTHR10993">
    <property type="entry name" value="OCTANOYLTRANSFERASE"/>
    <property type="match status" value="1"/>
</dbReference>
<accession>A0ABD4T7Z1</accession>
<organism evidence="11 12">
    <name type="scientific">Lyngbya confervoides BDU141951</name>
    <dbReference type="NCBI Taxonomy" id="1574623"/>
    <lineage>
        <taxon>Bacteria</taxon>
        <taxon>Bacillati</taxon>
        <taxon>Cyanobacteriota</taxon>
        <taxon>Cyanophyceae</taxon>
        <taxon>Oscillatoriophycideae</taxon>
        <taxon>Oscillatoriales</taxon>
        <taxon>Microcoleaceae</taxon>
        <taxon>Lyngbya</taxon>
    </lineage>
</organism>
<feature type="binding site" evidence="5 8">
    <location>
        <begin position="158"/>
        <end position="160"/>
    </location>
    <ligand>
        <name>substrate</name>
    </ligand>
</feature>
<feature type="domain" description="BPL/LPL catalytic" evidence="10">
    <location>
        <begin position="49"/>
        <end position="227"/>
    </location>
</feature>
<evidence type="ECO:0000256" key="3">
    <source>
        <dbReference type="ARBA" id="ARBA00023315"/>
    </source>
</evidence>